<keyword evidence="2" id="KW-1185">Reference proteome</keyword>
<dbReference type="Proteomes" id="UP000830671">
    <property type="component" value="Chromosome 4"/>
</dbReference>
<name>A0A9Q8WHN0_9PEZI</name>
<sequence>MEAGNWPGRHGTRTTGSRVRLLGCCLLAWMDCSSLRFLSLLRLALLPFRPFPLFSSVQLRLSPFLSPPFRFYLFRASLSVPFSLRLISSGAACPEKLVRNVELDPLHISEPSSLLGGRESEEKARYKGNYRQYLFWSGQVPPIRTLAYPCAIAQSESGIFSESSPRASQTRPGRLNGRSTGQFIYCYAACILHKLTARTAAPRHTEGGDSRYLTFAYLPTPVCPGTQLHSALCTLHSPPFTAGLWTTLSSNTATAPPGPFSQNNSCPLPTTPFQFCYSLARTTHLAQVPTNTTTTQPRTDIDDNDDDVTLNTHGRSFSLSQFIQQQPALFRLSQSITPSWNTTQHIVSLPRLGPTLRPDVAILEDHSG</sequence>
<dbReference type="KEGG" id="clup:CLUP02_08630"/>
<accession>A0A9Q8WHN0</accession>
<dbReference type="RefSeq" id="XP_049144759.1">
    <property type="nucleotide sequence ID" value="XM_049287616.1"/>
</dbReference>
<dbReference type="EMBL" id="CP019476">
    <property type="protein sequence ID" value="UQC83137.1"/>
    <property type="molecule type" value="Genomic_DNA"/>
</dbReference>
<reference evidence="1" key="1">
    <citation type="journal article" date="2021" name="Mol. Plant Microbe Interact.">
        <title>Complete Genome Sequence of the Plant-Pathogenic Fungus Colletotrichum lupini.</title>
        <authorList>
            <person name="Baroncelli R."/>
            <person name="Pensec F."/>
            <person name="Da Lio D."/>
            <person name="Boufleur T."/>
            <person name="Vicente I."/>
            <person name="Sarrocco S."/>
            <person name="Picot A."/>
            <person name="Baraldi E."/>
            <person name="Sukno S."/>
            <person name="Thon M."/>
            <person name="Le Floch G."/>
        </authorList>
    </citation>
    <scope>NUCLEOTIDE SEQUENCE</scope>
    <source>
        <strain evidence="1">IMI 504893</strain>
    </source>
</reference>
<protein>
    <submittedName>
        <fullName evidence="1">Uncharacterized protein</fullName>
    </submittedName>
</protein>
<gene>
    <name evidence="1" type="ORF">CLUP02_08630</name>
</gene>
<organism evidence="1 2">
    <name type="scientific">Colletotrichum lupini</name>
    <dbReference type="NCBI Taxonomy" id="145971"/>
    <lineage>
        <taxon>Eukaryota</taxon>
        <taxon>Fungi</taxon>
        <taxon>Dikarya</taxon>
        <taxon>Ascomycota</taxon>
        <taxon>Pezizomycotina</taxon>
        <taxon>Sordariomycetes</taxon>
        <taxon>Hypocreomycetidae</taxon>
        <taxon>Glomerellales</taxon>
        <taxon>Glomerellaceae</taxon>
        <taxon>Colletotrichum</taxon>
        <taxon>Colletotrichum acutatum species complex</taxon>
    </lineage>
</organism>
<proteinExistence type="predicted"/>
<evidence type="ECO:0000313" key="2">
    <source>
        <dbReference type="Proteomes" id="UP000830671"/>
    </source>
</evidence>
<dbReference type="AlphaFoldDB" id="A0A9Q8WHN0"/>
<dbReference type="GeneID" id="73342626"/>
<evidence type="ECO:0000313" key="1">
    <source>
        <dbReference type="EMBL" id="UQC83137.1"/>
    </source>
</evidence>